<organism evidence="1">
    <name type="scientific">marine sediment metagenome</name>
    <dbReference type="NCBI Taxonomy" id="412755"/>
    <lineage>
        <taxon>unclassified sequences</taxon>
        <taxon>metagenomes</taxon>
        <taxon>ecological metagenomes</taxon>
    </lineage>
</organism>
<reference evidence="1" key="1">
    <citation type="journal article" date="2015" name="Nature">
        <title>Complex archaea that bridge the gap between prokaryotes and eukaryotes.</title>
        <authorList>
            <person name="Spang A."/>
            <person name="Saw J.H."/>
            <person name="Jorgensen S.L."/>
            <person name="Zaremba-Niedzwiedzka K."/>
            <person name="Martijn J."/>
            <person name="Lind A.E."/>
            <person name="van Eijk R."/>
            <person name="Schleper C."/>
            <person name="Guy L."/>
            <person name="Ettema T.J."/>
        </authorList>
    </citation>
    <scope>NUCLEOTIDE SEQUENCE</scope>
</reference>
<evidence type="ECO:0008006" key="2">
    <source>
        <dbReference type="Google" id="ProtNLM"/>
    </source>
</evidence>
<evidence type="ECO:0000313" key="1">
    <source>
        <dbReference type="EMBL" id="KKN98591.1"/>
    </source>
</evidence>
<dbReference type="Gene3D" id="1.10.10.10">
    <property type="entry name" value="Winged helix-like DNA-binding domain superfamily/Winged helix DNA-binding domain"/>
    <property type="match status" value="1"/>
</dbReference>
<dbReference type="Pfam" id="PF13730">
    <property type="entry name" value="HTH_36"/>
    <property type="match status" value="1"/>
</dbReference>
<protein>
    <recommendedName>
        <fullName evidence="2">Helix-turn-helix domain-containing protein</fullName>
    </recommendedName>
</protein>
<dbReference type="EMBL" id="LAZR01000051">
    <property type="protein sequence ID" value="KKN98591.1"/>
    <property type="molecule type" value="Genomic_DNA"/>
</dbReference>
<comment type="caution">
    <text evidence="1">The sequence shown here is derived from an EMBL/GenBank/DDBJ whole genome shotgun (WGS) entry which is preliminary data.</text>
</comment>
<sequence>MSKPRHPRVGIYNSLQAKMVELTENTNPGFFQVYIGEHGFVQNHLKVLKGAKLSVYLALCEHMNIKGEAFPSNKYLSELTGYSLKSIIRAKKQLDDSGFIRRRIIRGRTICSLNHDIEVYDKSSLGTKVPIGGDKSSNKQEASRDKSSYTIGQNFLYNYKNTLSKVTEERWFFSEEFTLVYEIITRMMEGDADYSGKFMESVSWVLKHPKLLSRISHTPIEERHLNTVEERVVLSVHKFLLLFHSLHHLDSKTGSGLPVVDRLGVNTLIYILITLSEVQETFVCKFSEVTVEFCKWLWDEKLPRIQTSNLGIMKSLVDEFKRYGADKYLE</sequence>
<proteinExistence type="predicted"/>
<gene>
    <name evidence="1" type="ORF">LCGC14_0147030</name>
</gene>
<dbReference type="AlphaFoldDB" id="A0A0F9XHM1"/>
<dbReference type="InterPro" id="IPR036388">
    <property type="entry name" value="WH-like_DNA-bd_sf"/>
</dbReference>
<accession>A0A0F9XHM1</accession>
<name>A0A0F9XHM1_9ZZZZ</name>